<dbReference type="EMBL" id="BSTX01000009">
    <property type="protein sequence ID" value="GLZ82081.1"/>
    <property type="molecule type" value="Genomic_DNA"/>
</dbReference>
<accession>A0A9W6ST81</accession>
<dbReference type="InterPro" id="IPR032710">
    <property type="entry name" value="NTF2-like_dom_sf"/>
</dbReference>
<reference evidence="2" key="1">
    <citation type="submission" date="2023-03" db="EMBL/GenBank/DDBJ databases">
        <title>Actinorhabdospora filicis NBRC 111898.</title>
        <authorList>
            <person name="Ichikawa N."/>
            <person name="Sato H."/>
            <person name="Tonouchi N."/>
        </authorList>
    </citation>
    <scope>NUCLEOTIDE SEQUENCE</scope>
    <source>
        <strain evidence="2">NBRC 111898</strain>
    </source>
</reference>
<dbReference type="InterPro" id="IPR037401">
    <property type="entry name" value="SnoaL-like"/>
</dbReference>
<evidence type="ECO:0000313" key="2">
    <source>
        <dbReference type="EMBL" id="GLZ82081.1"/>
    </source>
</evidence>
<feature type="domain" description="SnoaL-like" evidence="1">
    <location>
        <begin position="15"/>
        <end position="110"/>
    </location>
</feature>
<comment type="caution">
    <text evidence="2">The sequence shown here is derived from an EMBL/GenBank/DDBJ whole genome shotgun (WGS) entry which is preliminary data.</text>
</comment>
<evidence type="ECO:0000313" key="3">
    <source>
        <dbReference type="Proteomes" id="UP001165079"/>
    </source>
</evidence>
<proteinExistence type="predicted"/>
<name>A0A9W6ST81_9ACTN</name>
<evidence type="ECO:0000259" key="1">
    <source>
        <dbReference type="Pfam" id="PF12680"/>
    </source>
</evidence>
<keyword evidence="3" id="KW-1185">Reference proteome</keyword>
<dbReference type="Gene3D" id="3.10.450.50">
    <property type="match status" value="1"/>
</dbReference>
<dbReference type="Pfam" id="PF12680">
    <property type="entry name" value="SnoaL_2"/>
    <property type="match status" value="1"/>
</dbReference>
<organism evidence="2 3">
    <name type="scientific">Actinorhabdospora filicis</name>
    <dbReference type="NCBI Taxonomy" id="1785913"/>
    <lineage>
        <taxon>Bacteria</taxon>
        <taxon>Bacillati</taxon>
        <taxon>Actinomycetota</taxon>
        <taxon>Actinomycetes</taxon>
        <taxon>Micromonosporales</taxon>
        <taxon>Micromonosporaceae</taxon>
        <taxon>Actinorhabdospora</taxon>
    </lineage>
</organism>
<dbReference type="Proteomes" id="UP001165079">
    <property type="component" value="Unassembled WGS sequence"/>
</dbReference>
<dbReference type="AlphaFoldDB" id="A0A9W6ST81"/>
<dbReference type="RefSeq" id="WP_285667664.1">
    <property type="nucleotide sequence ID" value="NZ_BSTX01000009.1"/>
</dbReference>
<gene>
    <name evidence="2" type="ORF">Afil01_68880</name>
</gene>
<dbReference type="SUPFAM" id="SSF54427">
    <property type="entry name" value="NTF2-like"/>
    <property type="match status" value="1"/>
</dbReference>
<protein>
    <recommendedName>
        <fullName evidence="1">SnoaL-like domain-containing protein</fullName>
    </recommendedName>
</protein>
<sequence length="130" mass="14341">MSTKTETEIRNAEIARAYFAAWDAKDWDAYRALLADDVDFVGAMGKVAGADEAVQGIASFAHVIREVKVEKIWVDGEDVITWFHLLTTAEDEPVPVANYSKIRDGKIVRIRAAFEGSRVGKAIEKAAAEK</sequence>